<evidence type="ECO:0000256" key="1">
    <source>
        <dbReference type="SAM" id="SignalP"/>
    </source>
</evidence>
<dbReference type="Proteomes" id="UP000276133">
    <property type="component" value="Unassembled WGS sequence"/>
</dbReference>
<evidence type="ECO:0000313" key="2">
    <source>
        <dbReference type="EMBL" id="RNA44058.1"/>
    </source>
</evidence>
<reference evidence="2 3" key="1">
    <citation type="journal article" date="2018" name="Sci. Rep.">
        <title>Genomic signatures of local adaptation to the degree of environmental predictability in rotifers.</title>
        <authorList>
            <person name="Franch-Gras L."/>
            <person name="Hahn C."/>
            <person name="Garcia-Roger E.M."/>
            <person name="Carmona M.J."/>
            <person name="Serra M."/>
            <person name="Gomez A."/>
        </authorList>
    </citation>
    <scope>NUCLEOTIDE SEQUENCE [LARGE SCALE GENOMIC DNA]</scope>
    <source>
        <strain evidence="2">HYR1</strain>
    </source>
</reference>
<dbReference type="EMBL" id="REGN01000160">
    <property type="protein sequence ID" value="RNA44058.1"/>
    <property type="molecule type" value="Genomic_DNA"/>
</dbReference>
<dbReference type="AlphaFoldDB" id="A0A3M7T885"/>
<evidence type="ECO:0000313" key="3">
    <source>
        <dbReference type="Proteomes" id="UP000276133"/>
    </source>
</evidence>
<gene>
    <name evidence="2" type="ORF">BpHYR1_047007</name>
</gene>
<comment type="caution">
    <text evidence="2">The sequence shown here is derived from an EMBL/GenBank/DDBJ whole genome shotgun (WGS) entry which is preliminary data.</text>
</comment>
<proteinExistence type="predicted"/>
<protein>
    <submittedName>
        <fullName evidence="2">Uncharacterized protein</fullName>
    </submittedName>
</protein>
<accession>A0A3M7T885</accession>
<feature type="signal peptide" evidence="1">
    <location>
        <begin position="1"/>
        <end position="21"/>
    </location>
</feature>
<sequence length="104" mass="12465">MFKSLKALFSTKLMLILESIGGITLKQSVRKRPKIWTAELAGQIKGGRPNVRLNLKRMTKFAIKPYQRKKFPKKLEFRDLYLSFNFYHKNRLKKKFNNFYNHLN</sequence>
<feature type="chain" id="PRO_5018116500" evidence="1">
    <location>
        <begin position="22"/>
        <end position="104"/>
    </location>
</feature>
<organism evidence="2 3">
    <name type="scientific">Brachionus plicatilis</name>
    <name type="common">Marine rotifer</name>
    <name type="synonym">Brachionus muelleri</name>
    <dbReference type="NCBI Taxonomy" id="10195"/>
    <lineage>
        <taxon>Eukaryota</taxon>
        <taxon>Metazoa</taxon>
        <taxon>Spiralia</taxon>
        <taxon>Gnathifera</taxon>
        <taxon>Rotifera</taxon>
        <taxon>Eurotatoria</taxon>
        <taxon>Monogononta</taxon>
        <taxon>Pseudotrocha</taxon>
        <taxon>Ploima</taxon>
        <taxon>Brachionidae</taxon>
        <taxon>Brachionus</taxon>
    </lineage>
</organism>
<keyword evidence="1" id="KW-0732">Signal</keyword>
<keyword evidence="3" id="KW-1185">Reference proteome</keyword>
<name>A0A3M7T885_BRAPC</name>